<dbReference type="STRING" id="1128400.I2FSJ6"/>
<comment type="similarity">
    <text evidence="1">Belongs to the flavin monoamine oxidase family.</text>
</comment>
<dbReference type="InterPro" id="IPR050703">
    <property type="entry name" value="Flavin_MAO"/>
</dbReference>
<keyword evidence="6" id="KW-1185">Reference proteome</keyword>
<dbReference type="Pfam" id="PF01593">
    <property type="entry name" value="Amino_oxidase"/>
    <property type="match status" value="1"/>
</dbReference>
<dbReference type="EMBL" id="CAGI01000149">
    <property type="protein sequence ID" value="CCF49889.1"/>
    <property type="molecule type" value="Genomic_DNA"/>
</dbReference>
<evidence type="ECO:0000256" key="2">
    <source>
        <dbReference type="ARBA" id="ARBA00012804"/>
    </source>
</evidence>
<evidence type="ECO:0000313" key="6">
    <source>
        <dbReference type="Proteomes" id="UP000006174"/>
    </source>
</evidence>
<comment type="catalytic activity">
    <reaction evidence="3">
        <text>a secondary aliphatic amine + O2 + H2O = a primary amine + an aldehyde + H2O2</text>
        <dbReference type="Rhea" id="RHEA:26414"/>
        <dbReference type="ChEBI" id="CHEBI:15377"/>
        <dbReference type="ChEBI" id="CHEBI:15379"/>
        <dbReference type="ChEBI" id="CHEBI:16240"/>
        <dbReference type="ChEBI" id="CHEBI:17478"/>
        <dbReference type="ChEBI" id="CHEBI:58855"/>
        <dbReference type="ChEBI" id="CHEBI:65296"/>
        <dbReference type="EC" id="1.4.3.4"/>
    </reaction>
</comment>
<dbReference type="Gene3D" id="3.90.660.10">
    <property type="match status" value="1"/>
</dbReference>
<dbReference type="GO" id="GO:0097621">
    <property type="term" value="F:monoamine oxidase activity"/>
    <property type="evidence" value="ECO:0007669"/>
    <property type="project" value="UniProtKB-EC"/>
</dbReference>
<dbReference type="PANTHER" id="PTHR43563:SF1">
    <property type="entry name" value="AMINE OXIDASE [FLAVIN-CONTAINING] B"/>
    <property type="match status" value="1"/>
</dbReference>
<evidence type="ECO:0000313" key="5">
    <source>
        <dbReference type="EMBL" id="CCF49889.1"/>
    </source>
</evidence>
<evidence type="ECO:0000256" key="3">
    <source>
        <dbReference type="ARBA" id="ARBA00048448"/>
    </source>
</evidence>
<dbReference type="OrthoDB" id="5046242at2759"/>
<feature type="domain" description="Amine oxidase" evidence="4">
    <location>
        <begin position="2"/>
        <end position="68"/>
    </location>
</feature>
<protein>
    <recommendedName>
        <fullName evidence="2">monoamine oxidase</fullName>
        <ecNumber evidence="2">1.4.3.4</ecNumber>
    </recommendedName>
</protein>
<proteinExistence type="inferred from homology"/>
<gene>
    <name evidence="5" type="ORF">UHOR_08263</name>
</gene>
<evidence type="ECO:0000259" key="4">
    <source>
        <dbReference type="Pfam" id="PF01593"/>
    </source>
</evidence>
<dbReference type="SUPFAM" id="SSF51905">
    <property type="entry name" value="FAD/NAD(P)-binding domain"/>
    <property type="match status" value="1"/>
</dbReference>
<comment type="caution">
    <text evidence="5">The sequence shown here is derived from an EMBL/GenBank/DDBJ whole genome shotgun (WGS) entry which is preliminary data.</text>
</comment>
<dbReference type="HOGENOM" id="CLU_2689651_0_0_1"/>
<accession>I2FSJ6</accession>
<dbReference type="Proteomes" id="UP000006174">
    <property type="component" value="Unassembled WGS sequence"/>
</dbReference>
<sequence>MDWTLAPYATGGYGSFNPPGVLTSFEEDERDEMFKVDKLYFAGDATSEIWQGYMEGALLSGRRVTSRIVSSLDV</sequence>
<reference evidence="5 6" key="1">
    <citation type="journal article" date="2012" name="Plant Cell">
        <title>Genome comparison of barley and maize smut fungi reveals targeted loss of RNA silencing components and species-specific presence of transposable elements.</title>
        <authorList>
            <person name="Laurie J.D."/>
            <person name="Ali S."/>
            <person name="Linning R."/>
            <person name="Mannhaupt G."/>
            <person name="Wong P."/>
            <person name="Gueldener U."/>
            <person name="Muensterkoetter M."/>
            <person name="Moore R."/>
            <person name="Kahmann R."/>
            <person name="Bakkeren G."/>
            <person name="Schirawski J."/>
        </authorList>
    </citation>
    <scope>NUCLEOTIDE SEQUENCE [LARGE SCALE GENOMIC DNA]</scope>
    <source>
        <strain evidence="6">Uh4875-4</strain>
    </source>
</reference>
<organism evidence="5 6">
    <name type="scientific">Ustilago hordei</name>
    <name type="common">Barley covered smut fungus</name>
    <dbReference type="NCBI Taxonomy" id="120017"/>
    <lineage>
        <taxon>Eukaryota</taxon>
        <taxon>Fungi</taxon>
        <taxon>Dikarya</taxon>
        <taxon>Basidiomycota</taxon>
        <taxon>Ustilaginomycotina</taxon>
        <taxon>Ustilaginomycetes</taxon>
        <taxon>Ustilaginales</taxon>
        <taxon>Ustilaginaceae</taxon>
        <taxon>Ustilago</taxon>
    </lineage>
</organism>
<dbReference type="InterPro" id="IPR002937">
    <property type="entry name" value="Amino_oxidase"/>
</dbReference>
<dbReference type="AlphaFoldDB" id="I2FSJ6"/>
<dbReference type="Gene3D" id="3.50.50.60">
    <property type="entry name" value="FAD/NAD(P)-binding domain"/>
    <property type="match status" value="1"/>
</dbReference>
<evidence type="ECO:0000256" key="1">
    <source>
        <dbReference type="ARBA" id="ARBA00005995"/>
    </source>
</evidence>
<name>I2FSJ6_USTHO</name>
<feature type="non-terminal residue" evidence="5">
    <location>
        <position position="1"/>
    </location>
</feature>
<dbReference type="EC" id="1.4.3.4" evidence="2"/>
<dbReference type="PANTHER" id="PTHR43563">
    <property type="entry name" value="AMINE OXIDASE"/>
    <property type="match status" value="1"/>
</dbReference>
<dbReference type="InterPro" id="IPR036188">
    <property type="entry name" value="FAD/NAD-bd_sf"/>
</dbReference>
<dbReference type="eggNOG" id="KOG0029">
    <property type="taxonomic scope" value="Eukaryota"/>
</dbReference>